<accession>A0ABV8YB65</accession>
<organism evidence="1 2">
    <name type="scientific">Deinococcus sonorensis</name>
    <dbReference type="NCBI Taxonomy" id="309891"/>
    <lineage>
        <taxon>Bacteria</taxon>
        <taxon>Thermotogati</taxon>
        <taxon>Deinococcota</taxon>
        <taxon>Deinococci</taxon>
        <taxon>Deinococcales</taxon>
        <taxon>Deinococcaceae</taxon>
        <taxon>Deinococcus</taxon>
    </lineage>
</organism>
<name>A0ABV8YB65_9DEIO</name>
<dbReference type="RefSeq" id="WP_380129851.1">
    <property type="nucleotide sequence ID" value="NZ_JBHSEG010000008.1"/>
</dbReference>
<protein>
    <submittedName>
        <fullName evidence="1">Uncharacterized protein</fullName>
    </submittedName>
</protein>
<evidence type="ECO:0000313" key="2">
    <source>
        <dbReference type="Proteomes" id="UP001595939"/>
    </source>
</evidence>
<gene>
    <name evidence="1" type="ORF">ACFO0P_15245</name>
</gene>
<sequence length="169" mass="18937">MRETLEVHGDLELILLADAAERFRCAPDIRHWGPEEVVIPSEDVGTDPAFTFRRVNHPPVRVYDAWTQDVAAHGEPMWLCRTSGLEALSAQGPLNDQNAAWMALQGFLEAALPLSAAWCFILSHASEGPYEEEFGDLRRIRQRLQAYALGITRESFAIRFPPLAPSLAR</sequence>
<dbReference type="EMBL" id="JBHSEG010000008">
    <property type="protein sequence ID" value="MFC4455133.1"/>
    <property type="molecule type" value="Genomic_DNA"/>
</dbReference>
<comment type="caution">
    <text evidence="1">The sequence shown here is derived from an EMBL/GenBank/DDBJ whole genome shotgun (WGS) entry which is preliminary data.</text>
</comment>
<reference evidence="2" key="1">
    <citation type="journal article" date="2019" name="Int. J. Syst. Evol. Microbiol.">
        <title>The Global Catalogue of Microorganisms (GCM) 10K type strain sequencing project: providing services to taxonomists for standard genome sequencing and annotation.</title>
        <authorList>
            <consortium name="The Broad Institute Genomics Platform"/>
            <consortium name="The Broad Institute Genome Sequencing Center for Infectious Disease"/>
            <person name="Wu L."/>
            <person name="Ma J."/>
        </authorList>
    </citation>
    <scope>NUCLEOTIDE SEQUENCE [LARGE SCALE GENOMIC DNA]</scope>
    <source>
        <strain evidence="2">CCUG 39970</strain>
    </source>
</reference>
<proteinExistence type="predicted"/>
<dbReference type="Proteomes" id="UP001595939">
    <property type="component" value="Unassembled WGS sequence"/>
</dbReference>
<keyword evidence="2" id="KW-1185">Reference proteome</keyword>
<evidence type="ECO:0000313" key="1">
    <source>
        <dbReference type="EMBL" id="MFC4455133.1"/>
    </source>
</evidence>